<dbReference type="InterPro" id="IPR017853">
    <property type="entry name" value="GH"/>
</dbReference>
<reference evidence="10 11" key="1">
    <citation type="submission" date="2017-10" db="EMBL/GenBank/DDBJ databases">
        <title>Resolving the taxonomy of Roseburia spp., Eubacterium rectale and Agathobacter spp. through phylogenomic analysis.</title>
        <authorList>
            <person name="Sheridan P.O."/>
            <person name="Walker A.W."/>
            <person name="Duncan S.H."/>
            <person name="Scott K.P."/>
            <person name="Toole P.W.O."/>
            <person name="Luis P."/>
            <person name="Flint H.J."/>
        </authorList>
    </citation>
    <scope>NUCLEOTIDE SEQUENCE [LARGE SCALE GENOMIC DNA]</scope>
    <source>
        <strain evidence="10 11">JK626</strain>
    </source>
</reference>
<evidence type="ECO:0000256" key="6">
    <source>
        <dbReference type="ARBA" id="ARBA00022801"/>
    </source>
</evidence>
<dbReference type="GO" id="GO:0000272">
    <property type="term" value="P:polysaccharide catabolic process"/>
    <property type="evidence" value="ECO:0007669"/>
    <property type="project" value="TreeGrafter"/>
</dbReference>
<dbReference type="Gene3D" id="3.20.20.80">
    <property type="entry name" value="Glycosidases"/>
    <property type="match status" value="1"/>
</dbReference>
<dbReference type="GO" id="GO:0046556">
    <property type="term" value="F:alpha-L-arabinofuranosidase activity"/>
    <property type="evidence" value="ECO:0007669"/>
    <property type="project" value="UniProtKB-EC"/>
</dbReference>
<keyword evidence="7" id="KW-0119">Carbohydrate metabolism</keyword>
<comment type="similarity">
    <text evidence="3">Belongs to the glycosyl hydrolase 51 family.</text>
</comment>
<dbReference type="AlphaFoldDB" id="A0A2G3DUA0"/>
<accession>A0A2G3DUA0</accession>
<comment type="caution">
    <text evidence="10">The sequence shown here is derived from an EMBL/GenBank/DDBJ whole genome shotgun (WGS) entry which is preliminary data.</text>
</comment>
<dbReference type="RefSeq" id="WP_099392187.1">
    <property type="nucleotide sequence ID" value="NZ_PDYF01000017.1"/>
</dbReference>
<dbReference type="InterPro" id="IPR013780">
    <property type="entry name" value="Glyco_hydro_b"/>
</dbReference>
<evidence type="ECO:0000313" key="11">
    <source>
        <dbReference type="Proteomes" id="UP000225889"/>
    </source>
</evidence>
<dbReference type="GO" id="GO:0046373">
    <property type="term" value="P:L-arabinose metabolic process"/>
    <property type="evidence" value="ECO:0007669"/>
    <property type="project" value="InterPro"/>
</dbReference>
<organism evidence="10 11">
    <name type="scientific">Pseudobutyrivibrio ruminis</name>
    <dbReference type="NCBI Taxonomy" id="46206"/>
    <lineage>
        <taxon>Bacteria</taxon>
        <taxon>Bacillati</taxon>
        <taxon>Bacillota</taxon>
        <taxon>Clostridia</taxon>
        <taxon>Lachnospirales</taxon>
        <taxon>Lachnospiraceae</taxon>
        <taxon>Pseudobutyrivibrio</taxon>
    </lineage>
</organism>
<evidence type="ECO:0000256" key="5">
    <source>
        <dbReference type="ARBA" id="ARBA00012670"/>
    </source>
</evidence>
<comment type="subunit">
    <text evidence="4">Homohexamer; trimer of dimers.</text>
</comment>
<evidence type="ECO:0000256" key="2">
    <source>
        <dbReference type="ARBA" id="ARBA00004881"/>
    </source>
</evidence>
<evidence type="ECO:0000259" key="9">
    <source>
        <dbReference type="SMART" id="SM00813"/>
    </source>
</evidence>
<evidence type="ECO:0000256" key="3">
    <source>
        <dbReference type="ARBA" id="ARBA00007186"/>
    </source>
</evidence>
<dbReference type="SUPFAM" id="SSF51445">
    <property type="entry name" value="(Trans)glycosidases"/>
    <property type="match status" value="1"/>
</dbReference>
<gene>
    <name evidence="10" type="ORF">CSX01_09330</name>
</gene>
<protein>
    <recommendedName>
        <fullName evidence="5">non-reducing end alpha-L-arabinofuranosidase</fullName>
        <ecNumber evidence="5">3.2.1.55</ecNumber>
    </recommendedName>
</protein>
<keyword evidence="6" id="KW-0378">Hydrolase</keyword>
<dbReference type="PANTHER" id="PTHR43576:SF2">
    <property type="entry name" value="INTRACELLULAR EXO-ALPHA-L-ARABINOFURANOSIDASE 2"/>
    <property type="match status" value="1"/>
</dbReference>
<evidence type="ECO:0000313" key="10">
    <source>
        <dbReference type="EMBL" id="PHU34609.1"/>
    </source>
</evidence>
<evidence type="ECO:0000256" key="8">
    <source>
        <dbReference type="ARBA" id="ARBA00023295"/>
    </source>
</evidence>
<dbReference type="InterPro" id="IPR055235">
    <property type="entry name" value="ASD1_cat"/>
</dbReference>
<dbReference type="Gene3D" id="2.60.40.1180">
    <property type="entry name" value="Golgi alpha-mannosidase II"/>
    <property type="match status" value="1"/>
</dbReference>
<reference evidence="10 11" key="2">
    <citation type="submission" date="2017-10" db="EMBL/GenBank/DDBJ databases">
        <authorList>
            <person name="Banno H."/>
            <person name="Chua N.-H."/>
        </authorList>
    </citation>
    <scope>NUCLEOTIDE SEQUENCE [LARGE SCALE GENOMIC DNA]</scope>
    <source>
        <strain evidence="10 11">JK626</strain>
    </source>
</reference>
<dbReference type="PANTHER" id="PTHR43576">
    <property type="entry name" value="ALPHA-L-ARABINOFURANOSIDASE C-RELATED"/>
    <property type="match status" value="1"/>
</dbReference>
<sequence length="506" mass="57238">MSKLVINNENKKSTIAPEIYGHFSEHLGRCIYEGLYVGENSDIPNVNGMRTDVVEALKEMKIPVLRWPGGCFADEYHWMDGIGPKESRKKMINTHWGGVVEDNSFGTHEFFELCRQLGCKTYVNANMGSGTVREMSEWVEYMTFNGVSPMADLRKANGHEEPWTVDYLGVGNENWGCGGNMRPQFYADEYRRYQTYVRNYDGNKPIAKIACGANVDDYHWTKVVLDTCFDGTPEKEHGFMDGLSLHHYTLPEMDGDWDYKGSATDFTEEIFYKTLKRSYYMEELITKHGAIMDQYDPEKKIGMMVDEWGIWTDVEPGTNPGFLYQQNTMRDALVAGMNLNIFNKHSDRVKLACIAQMVNVLQSVVLTEGEKMIKTPTYYVFKMYRHHQGATLLGSDLLNSSKVGSGENEVPKIFESVSEDENGVINITLTNNSLKDAENIEIQLTKDGDAYSVCEASIVTGAMNAHNTFENPEVIKEQEFTDYSKAANGINVTIPACSVVSIRIKK</sequence>
<proteinExistence type="inferred from homology"/>
<keyword evidence="8" id="KW-0326">Glycosidase</keyword>
<dbReference type="SUPFAM" id="SSF51011">
    <property type="entry name" value="Glycosyl hydrolase domain"/>
    <property type="match status" value="1"/>
</dbReference>
<dbReference type="Pfam" id="PF22848">
    <property type="entry name" value="ASD1_dom"/>
    <property type="match status" value="1"/>
</dbReference>
<evidence type="ECO:0000256" key="7">
    <source>
        <dbReference type="ARBA" id="ARBA00023277"/>
    </source>
</evidence>
<dbReference type="Pfam" id="PF06964">
    <property type="entry name" value="Alpha-L-AF_C"/>
    <property type="match status" value="1"/>
</dbReference>
<evidence type="ECO:0000256" key="1">
    <source>
        <dbReference type="ARBA" id="ARBA00001462"/>
    </source>
</evidence>
<feature type="domain" description="Alpha-L-arabinofuranosidase C-terminal" evidence="9">
    <location>
        <begin position="306"/>
        <end position="498"/>
    </location>
</feature>
<name>A0A2G3DUA0_9FIRM</name>
<dbReference type="SMART" id="SM00813">
    <property type="entry name" value="Alpha-L-AF_C"/>
    <property type="match status" value="1"/>
</dbReference>
<dbReference type="EC" id="3.2.1.55" evidence="5"/>
<comment type="pathway">
    <text evidence="2">Glycan metabolism.</text>
</comment>
<dbReference type="EMBL" id="PDYF01000017">
    <property type="protein sequence ID" value="PHU34609.1"/>
    <property type="molecule type" value="Genomic_DNA"/>
</dbReference>
<evidence type="ECO:0000256" key="4">
    <source>
        <dbReference type="ARBA" id="ARBA00011165"/>
    </source>
</evidence>
<comment type="catalytic activity">
    <reaction evidence="1">
        <text>Hydrolysis of terminal non-reducing alpha-L-arabinofuranoside residues in alpha-L-arabinosides.</text>
        <dbReference type="EC" id="3.2.1.55"/>
    </reaction>
</comment>
<dbReference type="Proteomes" id="UP000225889">
    <property type="component" value="Unassembled WGS sequence"/>
</dbReference>
<dbReference type="InterPro" id="IPR010720">
    <property type="entry name" value="Alpha-L-AF_C"/>
</dbReference>